<reference evidence="1 2" key="1">
    <citation type="submission" date="2022-04" db="EMBL/GenBank/DDBJ databases">
        <authorList>
            <person name="Ye Y.-Q."/>
            <person name="Du Z.-J."/>
        </authorList>
    </citation>
    <scope>NUCLEOTIDE SEQUENCE [LARGE SCALE GENOMIC DNA]</scope>
    <source>
        <strain evidence="1 2">A6E488</strain>
    </source>
</reference>
<organism evidence="1 2">
    <name type="scientific">Microbaculum marinisediminis</name>
    <dbReference type="NCBI Taxonomy" id="2931392"/>
    <lineage>
        <taxon>Bacteria</taxon>
        <taxon>Pseudomonadati</taxon>
        <taxon>Pseudomonadota</taxon>
        <taxon>Alphaproteobacteria</taxon>
        <taxon>Hyphomicrobiales</taxon>
        <taxon>Tepidamorphaceae</taxon>
        <taxon>Microbaculum</taxon>
    </lineage>
</organism>
<dbReference type="AlphaFoldDB" id="A0AAW5QUD0"/>
<protein>
    <recommendedName>
        <fullName evidence="3">Phosphohydrolase</fullName>
    </recommendedName>
</protein>
<evidence type="ECO:0000313" key="1">
    <source>
        <dbReference type="EMBL" id="MCT8970557.1"/>
    </source>
</evidence>
<accession>A0AAW5QUD0</accession>
<dbReference type="Gene3D" id="1.10.3210.10">
    <property type="entry name" value="Hypothetical protein af1432"/>
    <property type="match status" value="1"/>
</dbReference>
<proteinExistence type="predicted"/>
<gene>
    <name evidence="1" type="ORF">MUB46_01675</name>
</gene>
<sequence length="192" mass="21064">MTNHPYTWVQTASGEAFDLLAPSPEQVHPEDLAEHLSKIPRFAGATPNVVISVAQHSVLVAEALPVEARAYGLLHDGHEAYLGNDQGPKLNALTALAPITLAILTQLRLRAAAAIHMRFGLSWPPPVKIAAAVDRANARAVAAEKRAFMAPEPRPWAALPEPLSEIDEPWTWSEASERFYDMLLRYAPKWPV</sequence>
<dbReference type="Proteomes" id="UP001320898">
    <property type="component" value="Unassembled WGS sequence"/>
</dbReference>
<keyword evidence="2" id="KW-1185">Reference proteome</keyword>
<name>A0AAW5QUD0_9HYPH</name>
<dbReference type="SUPFAM" id="SSF109604">
    <property type="entry name" value="HD-domain/PDEase-like"/>
    <property type="match status" value="1"/>
</dbReference>
<dbReference type="RefSeq" id="WP_261614122.1">
    <property type="nucleotide sequence ID" value="NZ_JALIDZ010000001.1"/>
</dbReference>
<dbReference type="EMBL" id="JALIDZ010000001">
    <property type="protein sequence ID" value="MCT8970557.1"/>
    <property type="molecule type" value="Genomic_DNA"/>
</dbReference>
<evidence type="ECO:0008006" key="3">
    <source>
        <dbReference type="Google" id="ProtNLM"/>
    </source>
</evidence>
<evidence type="ECO:0000313" key="2">
    <source>
        <dbReference type="Proteomes" id="UP001320898"/>
    </source>
</evidence>
<comment type="caution">
    <text evidence="1">The sequence shown here is derived from an EMBL/GenBank/DDBJ whole genome shotgun (WGS) entry which is preliminary data.</text>
</comment>